<dbReference type="Pfam" id="PF13465">
    <property type="entry name" value="zf-H2C2_2"/>
    <property type="match status" value="1"/>
</dbReference>
<dbReference type="GO" id="GO:0000981">
    <property type="term" value="F:DNA-binding transcription factor activity, RNA polymerase II-specific"/>
    <property type="evidence" value="ECO:0007669"/>
    <property type="project" value="TreeGrafter"/>
</dbReference>
<comment type="caution">
    <text evidence="7">The sequence shown here is derived from an EMBL/GenBank/DDBJ whole genome shotgun (WGS) entry which is preliminary data.</text>
</comment>
<dbReference type="PROSITE" id="PS00028">
    <property type="entry name" value="ZINC_FINGER_C2H2_1"/>
    <property type="match status" value="1"/>
</dbReference>
<evidence type="ECO:0000256" key="5">
    <source>
        <dbReference type="PROSITE-ProRule" id="PRU00042"/>
    </source>
</evidence>
<dbReference type="GO" id="GO:0005634">
    <property type="term" value="C:nucleus"/>
    <property type="evidence" value="ECO:0007669"/>
    <property type="project" value="TreeGrafter"/>
</dbReference>
<dbReference type="InterPro" id="IPR013087">
    <property type="entry name" value="Znf_C2H2_type"/>
</dbReference>
<dbReference type="GO" id="GO:0000977">
    <property type="term" value="F:RNA polymerase II transcription regulatory region sequence-specific DNA binding"/>
    <property type="evidence" value="ECO:0007669"/>
    <property type="project" value="TreeGrafter"/>
</dbReference>
<keyword evidence="4" id="KW-0862">Zinc</keyword>
<feature type="domain" description="C2H2-type" evidence="6">
    <location>
        <begin position="1"/>
        <end position="20"/>
    </location>
</feature>
<dbReference type="SUPFAM" id="SSF57667">
    <property type="entry name" value="beta-beta-alpha zinc fingers"/>
    <property type="match status" value="1"/>
</dbReference>
<accession>A0A7L1KJK5</accession>
<evidence type="ECO:0000256" key="3">
    <source>
        <dbReference type="ARBA" id="ARBA00022771"/>
    </source>
</evidence>
<keyword evidence="8" id="KW-1185">Reference proteome</keyword>
<proteinExistence type="predicted"/>
<keyword evidence="3 5" id="KW-0863">Zinc-finger</keyword>
<protein>
    <submittedName>
        <fullName evidence="7">ZN572 protein</fullName>
    </submittedName>
</protein>
<dbReference type="PANTHER" id="PTHR14196">
    <property type="entry name" value="ODD-SKIPPED - RELATED"/>
    <property type="match status" value="1"/>
</dbReference>
<dbReference type="GO" id="GO:0008270">
    <property type="term" value="F:zinc ion binding"/>
    <property type="evidence" value="ECO:0007669"/>
    <property type="project" value="UniProtKB-KW"/>
</dbReference>
<dbReference type="FunFam" id="3.30.160.60:FF:002343">
    <property type="entry name" value="Zinc finger protein 33A"/>
    <property type="match status" value="1"/>
</dbReference>
<dbReference type="OrthoDB" id="654211at2759"/>
<evidence type="ECO:0000256" key="2">
    <source>
        <dbReference type="ARBA" id="ARBA00022737"/>
    </source>
</evidence>
<keyword evidence="2" id="KW-0677">Repeat</keyword>
<feature type="domain" description="C2H2-type" evidence="6">
    <location>
        <begin position="21"/>
        <end position="48"/>
    </location>
</feature>
<dbReference type="PROSITE" id="PS50157">
    <property type="entry name" value="ZINC_FINGER_C2H2_2"/>
    <property type="match status" value="2"/>
</dbReference>
<keyword evidence="1" id="KW-0479">Metal-binding</keyword>
<dbReference type="InterPro" id="IPR050717">
    <property type="entry name" value="C2H2-ZF_Transcription_Reg"/>
</dbReference>
<gene>
    <name evidence="7" type="primary">Znf572_3</name>
    <name evidence="7" type="ORF">RYNNIG_R08574</name>
</gene>
<dbReference type="InterPro" id="IPR036236">
    <property type="entry name" value="Znf_C2H2_sf"/>
</dbReference>
<dbReference type="PANTHER" id="PTHR14196:SF12">
    <property type="entry name" value="ZINC FINGER PROTEIN 208-LIKE"/>
    <property type="match status" value="1"/>
</dbReference>
<reference evidence="7 8" key="1">
    <citation type="submission" date="2019-09" db="EMBL/GenBank/DDBJ databases">
        <title>Bird 10,000 Genomes (B10K) Project - Family phase.</title>
        <authorList>
            <person name="Zhang G."/>
        </authorList>
    </citation>
    <scope>NUCLEOTIDE SEQUENCE [LARGE SCALE GENOMIC DNA]</scope>
    <source>
        <strain evidence="7">B10K-DU-002-16</strain>
        <tissue evidence="7">Muscle</tissue>
    </source>
</reference>
<dbReference type="Proteomes" id="UP000525416">
    <property type="component" value="Unassembled WGS sequence"/>
</dbReference>
<sequence>SFTNSSGVVRHWRTHTGEKPYKCPECHKSFTSNLGLVGHRRVHSTERPYQCSQC</sequence>
<organism evidence="7 8">
    <name type="scientific">Rynchops niger</name>
    <name type="common">Black skimmer</name>
    <dbReference type="NCBI Taxonomy" id="227184"/>
    <lineage>
        <taxon>Eukaryota</taxon>
        <taxon>Metazoa</taxon>
        <taxon>Chordata</taxon>
        <taxon>Craniata</taxon>
        <taxon>Vertebrata</taxon>
        <taxon>Euteleostomi</taxon>
        <taxon>Archelosauria</taxon>
        <taxon>Archosauria</taxon>
        <taxon>Dinosauria</taxon>
        <taxon>Saurischia</taxon>
        <taxon>Theropoda</taxon>
        <taxon>Coelurosauria</taxon>
        <taxon>Aves</taxon>
        <taxon>Neognathae</taxon>
        <taxon>Neoaves</taxon>
        <taxon>Charadriiformes</taxon>
        <taxon>Laridae</taxon>
        <taxon>Rynchops</taxon>
    </lineage>
</organism>
<evidence type="ECO:0000256" key="4">
    <source>
        <dbReference type="ARBA" id="ARBA00022833"/>
    </source>
</evidence>
<feature type="non-terminal residue" evidence="7">
    <location>
        <position position="54"/>
    </location>
</feature>
<name>A0A7L1KJK5_RYNNI</name>
<evidence type="ECO:0000259" key="6">
    <source>
        <dbReference type="PROSITE" id="PS50157"/>
    </source>
</evidence>
<dbReference type="SMART" id="SM00355">
    <property type="entry name" value="ZnF_C2H2"/>
    <property type="match status" value="1"/>
</dbReference>
<evidence type="ECO:0000256" key="1">
    <source>
        <dbReference type="ARBA" id="ARBA00022723"/>
    </source>
</evidence>
<evidence type="ECO:0000313" key="7">
    <source>
        <dbReference type="EMBL" id="NXN62600.1"/>
    </source>
</evidence>
<evidence type="ECO:0000313" key="8">
    <source>
        <dbReference type="Proteomes" id="UP000525416"/>
    </source>
</evidence>
<dbReference type="EMBL" id="VXBH01010612">
    <property type="protein sequence ID" value="NXN62600.1"/>
    <property type="molecule type" value="Genomic_DNA"/>
</dbReference>
<feature type="non-terminal residue" evidence="7">
    <location>
        <position position="1"/>
    </location>
</feature>
<dbReference type="Gene3D" id="3.30.160.60">
    <property type="entry name" value="Classic Zinc Finger"/>
    <property type="match status" value="2"/>
</dbReference>
<dbReference type="AlphaFoldDB" id="A0A7L1KJK5"/>